<dbReference type="Proteomes" id="UP000271162">
    <property type="component" value="Unassembled WGS sequence"/>
</dbReference>
<dbReference type="EMBL" id="UYSL01021285">
    <property type="protein sequence ID" value="VDL77821.1"/>
    <property type="molecule type" value="Genomic_DNA"/>
</dbReference>
<dbReference type="InterPro" id="IPR019422">
    <property type="entry name" value="7TM_GPCR_serpentine_rcpt_Srh"/>
</dbReference>
<evidence type="ECO:0000313" key="3">
    <source>
        <dbReference type="Proteomes" id="UP000271162"/>
    </source>
</evidence>
<keyword evidence="3" id="KW-1185">Reference proteome</keyword>
<protein>
    <submittedName>
        <fullName evidence="4">RSN1_7TM domain-containing protein</fullName>
    </submittedName>
</protein>
<reference evidence="4" key="1">
    <citation type="submission" date="2017-02" db="UniProtKB">
        <authorList>
            <consortium name="WormBaseParasite"/>
        </authorList>
    </citation>
    <scope>IDENTIFICATION</scope>
</reference>
<organism evidence="4">
    <name type="scientific">Nippostrongylus brasiliensis</name>
    <name type="common">Rat hookworm</name>
    <dbReference type="NCBI Taxonomy" id="27835"/>
    <lineage>
        <taxon>Eukaryota</taxon>
        <taxon>Metazoa</taxon>
        <taxon>Ecdysozoa</taxon>
        <taxon>Nematoda</taxon>
        <taxon>Chromadorea</taxon>
        <taxon>Rhabditida</taxon>
        <taxon>Rhabditina</taxon>
        <taxon>Rhabditomorpha</taxon>
        <taxon>Strongyloidea</taxon>
        <taxon>Heligmosomidae</taxon>
        <taxon>Nippostrongylus</taxon>
    </lineage>
</organism>
<name>A0A0N4YCG3_NIPBR</name>
<proteinExistence type="predicted"/>
<keyword evidence="1" id="KW-0472">Membrane</keyword>
<evidence type="ECO:0000313" key="2">
    <source>
        <dbReference type="EMBL" id="VDL77821.1"/>
    </source>
</evidence>
<evidence type="ECO:0000313" key="4">
    <source>
        <dbReference type="WBParaSite" id="NBR_0001423101-mRNA-1"/>
    </source>
</evidence>
<keyword evidence="1" id="KW-0812">Transmembrane</keyword>
<accession>A0A0N4YCG3</accession>
<dbReference type="AlphaFoldDB" id="A0A0N4YCG3"/>
<feature type="transmembrane region" description="Helical" evidence="1">
    <location>
        <begin position="86"/>
        <end position="107"/>
    </location>
</feature>
<feature type="transmembrane region" description="Helical" evidence="1">
    <location>
        <begin position="13"/>
        <end position="35"/>
    </location>
</feature>
<gene>
    <name evidence="2" type="ORF">NBR_LOCUS14232</name>
</gene>
<sequence length="147" mass="16363">MDIFDGFVDNPKLYLTAMRCMFAFSTPLFILAIYVIMTASNSTSSSLYRWFPMYQVCLNFISDMIIGPGEAPVLYLPLMGGCPNGVLKLLGIPTVVAIGVAYVVYYCRRHPSSVVRWGFAARFAARELCKYTMANATSIGRVTRNDT</sequence>
<dbReference type="Pfam" id="PF10318">
    <property type="entry name" value="7TM_GPCR_Srh"/>
    <property type="match status" value="1"/>
</dbReference>
<dbReference type="WBParaSite" id="NBR_0001423101-mRNA-1">
    <property type="protein sequence ID" value="NBR_0001423101-mRNA-1"/>
    <property type="gene ID" value="NBR_0001423101"/>
</dbReference>
<reference evidence="2 3" key="2">
    <citation type="submission" date="2018-11" db="EMBL/GenBank/DDBJ databases">
        <authorList>
            <consortium name="Pathogen Informatics"/>
        </authorList>
    </citation>
    <scope>NUCLEOTIDE SEQUENCE [LARGE SCALE GENOMIC DNA]</scope>
</reference>
<keyword evidence="1" id="KW-1133">Transmembrane helix</keyword>
<evidence type="ECO:0000256" key="1">
    <source>
        <dbReference type="SAM" id="Phobius"/>
    </source>
</evidence>